<feature type="signal peptide" evidence="1">
    <location>
        <begin position="1"/>
        <end position="19"/>
    </location>
</feature>
<sequence length="127" mass="14397">MSADFALTVFAVRFVILSAGETYYRQFGFRVDGSYRSSLVHVHNILIEYDIFVDRIPGTDRHLADPVERQERPGSKIDLWKTDRGSCRLSGATGANYSDPLDRESAVYTCLASFLRLFPDPRDDSDL</sequence>
<dbReference type="Proteomes" id="UP000076722">
    <property type="component" value="Unassembled WGS sequence"/>
</dbReference>
<organism evidence="2 3">
    <name type="scientific">Sistotremastrum niveocremeum HHB9708</name>
    <dbReference type="NCBI Taxonomy" id="1314777"/>
    <lineage>
        <taxon>Eukaryota</taxon>
        <taxon>Fungi</taxon>
        <taxon>Dikarya</taxon>
        <taxon>Basidiomycota</taxon>
        <taxon>Agaricomycotina</taxon>
        <taxon>Agaricomycetes</taxon>
        <taxon>Sistotremastrales</taxon>
        <taxon>Sistotremastraceae</taxon>
        <taxon>Sertulicium</taxon>
        <taxon>Sertulicium niveocremeum</taxon>
    </lineage>
</organism>
<gene>
    <name evidence="2" type="ORF">SISNIDRAFT_464773</name>
</gene>
<evidence type="ECO:0000313" key="2">
    <source>
        <dbReference type="EMBL" id="KZS95115.1"/>
    </source>
</evidence>
<keyword evidence="1" id="KW-0732">Signal</keyword>
<name>A0A164WJZ7_9AGAM</name>
<reference evidence="2 3" key="1">
    <citation type="journal article" date="2016" name="Mol. Biol. Evol.">
        <title>Comparative Genomics of Early-Diverging Mushroom-Forming Fungi Provides Insights into the Origins of Lignocellulose Decay Capabilities.</title>
        <authorList>
            <person name="Nagy L.G."/>
            <person name="Riley R."/>
            <person name="Tritt A."/>
            <person name="Adam C."/>
            <person name="Daum C."/>
            <person name="Floudas D."/>
            <person name="Sun H."/>
            <person name="Yadav J.S."/>
            <person name="Pangilinan J."/>
            <person name="Larsson K.H."/>
            <person name="Matsuura K."/>
            <person name="Barry K."/>
            <person name="Labutti K."/>
            <person name="Kuo R."/>
            <person name="Ohm R.A."/>
            <person name="Bhattacharya S.S."/>
            <person name="Shirouzu T."/>
            <person name="Yoshinaga Y."/>
            <person name="Martin F.M."/>
            <person name="Grigoriev I.V."/>
            <person name="Hibbett D.S."/>
        </authorList>
    </citation>
    <scope>NUCLEOTIDE SEQUENCE [LARGE SCALE GENOMIC DNA]</scope>
    <source>
        <strain evidence="2 3">HHB9708</strain>
    </source>
</reference>
<evidence type="ECO:0000256" key="1">
    <source>
        <dbReference type="SAM" id="SignalP"/>
    </source>
</evidence>
<protein>
    <recommendedName>
        <fullName evidence="4">Fungal-type protein kinase domain-containing protein</fullName>
    </recommendedName>
</protein>
<evidence type="ECO:0000313" key="3">
    <source>
        <dbReference type="Proteomes" id="UP000076722"/>
    </source>
</evidence>
<proteinExistence type="predicted"/>
<accession>A0A164WJZ7</accession>
<dbReference type="AlphaFoldDB" id="A0A164WJZ7"/>
<keyword evidence="3" id="KW-1185">Reference proteome</keyword>
<feature type="chain" id="PRO_5007854179" description="Fungal-type protein kinase domain-containing protein" evidence="1">
    <location>
        <begin position="20"/>
        <end position="127"/>
    </location>
</feature>
<evidence type="ECO:0008006" key="4">
    <source>
        <dbReference type="Google" id="ProtNLM"/>
    </source>
</evidence>
<dbReference type="EMBL" id="KV419402">
    <property type="protein sequence ID" value="KZS95115.1"/>
    <property type="molecule type" value="Genomic_DNA"/>
</dbReference>